<evidence type="ECO:0000313" key="2">
    <source>
        <dbReference type="Proteomes" id="UP001626550"/>
    </source>
</evidence>
<dbReference type="AlphaFoldDB" id="A0ABD2Q4Y1"/>
<accession>A0ABD2Q4Y1</accession>
<reference evidence="1 2" key="1">
    <citation type="submission" date="2024-11" db="EMBL/GenBank/DDBJ databases">
        <title>Adaptive evolution of stress response genes in parasites aligns with host niche diversity.</title>
        <authorList>
            <person name="Hahn C."/>
            <person name="Resl P."/>
        </authorList>
    </citation>
    <scope>NUCLEOTIDE SEQUENCE [LARGE SCALE GENOMIC DNA]</scope>
    <source>
        <strain evidence="1">EGGRZ-B1_66</strain>
        <tissue evidence="1">Body</tissue>
    </source>
</reference>
<comment type="caution">
    <text evidence="1">The sequence shown here is derived from an EMBL/GenBank/DDBJ whole genome shotgun (WGS) entry which is preliminary data.</text>
</comment>
<keyword evidence="2" id="KW-1185">Reference proteome</keyword>
<evidence type="ECO:0000313" key="1">
    <source>
        <dbReference type="EMBL" id="KAL3314655.1"/>
    </source>
</evidence>
<dbReference type="Proteomes" id="UP001626550">
    <property type="component" value="Unassembled WGS sequence"/>
</dbReference>
<name>A0ABD2Q4Y1_9PLAT</name>
<proteinExistence type="predicted"/>
<gene>
    <name evidence="1" type="ORF">Ciccas_006718</name>
</gene>
<protein>
    <submittedName>
        <fullName evidence="1">Uncharacterized protein</fullName>
    </submittedName>
</protein>
<dbReference type="EMBL" id="JBJKFK010000938">
    <property type="protein sequence ID" value="KAL3314655.1"/>
    <property type="molecule type" value="Genomic_DNA"/>
</dbReference>
<sequence length="612" mass="70460">MKVISLYNKSSQDTTKFVSAIDLWLQIICAARNAQVISHQGNLPFQELFKSLSKLPKFRANYLTSNEIKVHPHCKDELLTNYPTIITGENSSNLLSLDFKDISLTEILSHHDEHPQSSVNKEGCIICGVSLEEDNGFKIERQDDLMHILALILSHQPERFQIVSLDILNHILESVAFLVSYENNPLFFELTPEAKQECKSSGKLSLIEDKQYNLDAMLRVINYPMQEQKTGSKTVESKTELKSLKDFLSFDPDDGWYCGICLKNGGTFPFFRINTNKSTSFFKALIHFHSNHSELFFNFFQAVVDTVQTDDSSKAEINLEPLVKFLHGSTFKCCVCSLELTLNHQDFLVEIRRHFQASHNENLHKLEGLIRIQELRPVIEKNAPVPENLKNKLSDPFFELHWREKNRCCCCYCQAYEDGDVYVALDAESRMKHLIFSDFDPEKYDWFNQFFEVVESSDQSDGHFLIDCAYCHHDDPLTVSESTMRRVMLDHFAAVHPRSLPNLQLCFAQNDHDSSSHSSWEPTTPERTRLQIPHTPVAPEASNNLDANDKYLSYGWMQPFLQFVKFSGNQTVMKCCNCTDKRLYLPSMDTSSSLPDRRVFNGIHYHYKVGIN</sequence>
<organism evidence="1 2">
    <name type="scientific">Cichlidogyrus casuarinus</name>
    <dbReference type="NCBI Taxonomy" id="1844966"/>
    <lineage>
        <taxon>Eukaryota</taxon>
        <taxon>Metazoa</taxon>
        <taxon>Spiralia</taxon>
        <taxon>Lophotrochozoa</taxon>
        <taxon>Platyhelminthes</taxon>
        <taxon>Monogenea</taxon>
        <taxon>Monopisthocotylea</taxon>
        <taxon>Dactylogyridea</taxon>
        <taxon>Ancyrocephalidae</taxon>
        <taxon>Cichlidogyrus</taxon>
    </lineage>
</organism>